<protein>
    <submittedName>
        <fullName evidence="4">Uncharacterized protein</fullName>
    </submittedName>
</protein>
<proteinExistence type="predicted"/>
<dbReference type="InterPro" id="IPR015867">
    <property type="entry name" value="N-reg_PII/ATP_PRibTrfase_C"/>
</dbReference>
<dbReference type="InterPro" id="IPR002187">
    <property type="entry name" value="N-reg_PII"/>
</dbReference>
<evidence type="ECO:0000313" key="9">
    <source>
        <dbReference type="Proteomes" id="UP000585609"/>
    </source>
</evidence>
<dbReference type="AlphaFoldDB" id="A0A6V8Q085"/>
<dbReference type="GO" id="GO:0030234">
    <property type="term" value="F:enzyme regulator activity"/>
    <property type="evidence" value="ECO:0007669"/>
    <property type="project" value="InterPro"/>
</dbReference>
<dbReference type="Proteomes" id="UP000588083">
    <property type="component" value="Unassembled WGS sequence"/>
</dbReference>
<dbReference type="EMBL" id="BLRZ01000184">
    <property type="protein sequence ID" value="GFP31166.1"/>
    <property type="molecule type" value="Genomic_DNA"/>
</dbReference>
<dbReference type="EMBL" id="BLRU01000208">
    <property type="protein sequence ID" value="GFP20003.1"/>
    <property type="molecule type" value="Genomic_DNA"/>
</dbReference>
<name>A0A6V8Q085_9ACTN</name>
<evidence type="ECO:0000313" key="5">
    <source>
        <dbReference type="EMBL" id="GFP40245.1"/>
    </source>
</evidence>
<evidence type="ECO:0000313" key="2">
    <source>
        <dbReference type="EMBL" id="GFP23811.1"/>
    </source>
</evidence>
<keyword evidence="10" id="KW-1185">Reference proteome</keyword>
<reference evidence="6 7" key="1">
    <citation type="journal article" date="2020" name="Front. Microbiol.">
        <title>Single-cell genomics of novel Actinobacteria with the Wood-Ljungdahl pathway discovered in a serpentinizing system.</title>
        <authorList>
            <person name="Merino N."/>
            <person name="Kawai M."/>
            <person name="Boyd E.S."/>
            <person name="Colman D.R."/>
            <person name="McGlynn S.E."/>
            <person name="Nealson K.H."/>
            <person name="Kurokawa K."/>
            <person name="Hongoh Y."/>
        </authorList>
    </citation>
    <scope>NUCLEOTIDE SEQUENCE [LARGE SCALE GENOMIC DNA]</scope>
    <source>
        <strain evidence="1 8">S03</strain>
        <strain evidence="2 9">S09_30</strain>
        <strain evidence="3 10">S34</strain>
        <strain evidence="4 6">S44</strain>
        <strain evidence="5 7">S47</strain>
    </source>
</reference>
<dbReference type="Pfam" id="PF00543">
    <property type="entry name" value="P-II"/>
    <property type="match status" value="1"/>
</dbReference>
<dbReference type="EMBL" id="BLSC01000202">
    <property type="protein sequence ID" value="GFP37880.1"/>
    <property type="molecule type" value="Genomic_DNA"/>
</dbReference>
<evidence type="ECO:0000313" key="8">
    <source>
        <dbReference type="Proteomes" id="UP000574717"/>
    </source>
</evidence>
<evidence type="ECO:0000313" key="7">
    <source>
        <dbReference type="Proteomes" id="UP000569018"/>
    </source>
</evidence>
<dbReference type="EMBL" id="BLRW01000206">
    <property type="protein sequence ID" value="GFP23811.1"/>
    <property type="molecule type" value="Genomic_DNA"/>
</dbReference>
<evidence type="ECO:0000313" key="1">
    <source>
        <dbReference type="EMBL" id="GFP20003.1"/>
    </source>
</evidence>
<dbReference type="Proteomes" id="UP000569018">
    <property type="component" value="Unassembled WGS sequence"/>
</dbReference>
<dbReference type="Proteomes" id="UP000574717">
    <property type="component" value="Unassembled WGS sequence"/>
</dbReference>
<dbReference type="InterPro" id="IPR011322">
    <property type="entry name" value="N-reg_PII-like_a/b"/>
</dbReference>
<gene>
    <name evidence="1" type="ORF">HKBW3S03_01507</name>
    <name evidence="2" type="ORF">HKBW3S09_01276</name>
    <name evidence="3" type="ORF">HKBW3S34_02085</name>
    <name evidence="4" type="ORF">HKBW3S44_01560</name>
    <name evidence="5" type="ORF">HKBW3S47_01941</name>
</gene>
<dbReference type="RefSeq" id="WP_176232009.1">
    <property type="nucleotide sequence ID" value="NZ_BLRU01000208.1"/>
</dbReference>
<dbReference type="EMBL" id="BLSD01000178">
    <property type="protein sequence ID" value="GFP40245.1"/>
    <property type="molecule type" value="Genomic_DNA"/>
</dbReference>
<sequence length="98" mass="10899">MVKAKKVEIIANYMDVRVMIKEMEQVGIKGYSMIRGVSGRGKHGKSHEESYIDSMTSCYIMVVCPEVQAEALIVAVTPLLKRFGGICVVSDVQQVDFK</sequence>
<dbReference type="SUPFAM" id="SSF54913">
    <property type="entry name" value="GlnB-like"/>
    <property type="match status" value="1"/>
</dbReference>
<evidence type="ECO:0000313" key="6">
    <source>
        <dbReference type="Proteomes" id="UP000561271"/>
    </source>
</evidence>
<comment type="caution">
    <text evidence="4">The sequence shown here is derived from an EMBL/GenBank/DDBJ whole genome shotgun (WGS) entry which is preliminary data.</text>
</comment>
<dbReference type="Gene3D" id="3.30.70.120">
    <property type="match status" value="1"/>
</dbReference>
<accession>A0A6V8Q085</accession>
<organism evidence="4 6">
    <name type="scientific">Candidatus Hakubella thermalkaliphila</name>
    <dbReference type="NCBI Taxonomy" id="2754717"/>
    <lineage>
        <taxon>Bacteria</taxon>
        <taxon>Bacillati</taxon>
        <taxon>Actinomycetota</taxon>
        <taxon>Actinomycetota incertae sedis</taxon>
        <taxon>Candidatus Hakubellales</taxon>
        <taxon>Candidatus Hakubellaceae</taxon>
        <taxon>Candidatus Hakubella</taxon>
    </lineage>
</organism>
<evidence type="ECO:0000313" key="3">
    <source>
        <dbReference type="EMBL" id="GFP31166.1"/>
    </source>
</evidence>
<evidence type="ECO:0000313" key="10">
    <source>
        <dbReference type="Proteomes" id="UP000588083"/>
    </source>
</evidence>
<dbReference type="Proteomes" id="UP000561271">
    <property type="component" value="Unassembled WGS sequence"/>
</dbReference>
<dbReference type="Proteomes" id="UP000585609">
    <property type="component" value="Unassembled WGS sequence"/>
</dbReference>
<dbReference type="GO" id="GO:0006808">
    <property type="term" value="P:regulation of nitrogen utilization"/>
    <property type="evidence" value="ECO:0007669"/>
    <property type="project" value="InterPro"/>
</dbReference>
<evidence type="ECO:0000313" key="4">
    <source>
        <dbReference type="EMBL" id="GFP37880.1"/>
    </source>
</evidence>